<dbReference type="CDD" id="cd00138">
    <property type="entry name" value="PLDc_SF"/>
    <property type="match status" value="1"/>
</dbReference>
<dbReference type="HOGENOM" id="CLU_971876_0_0_2"/>
<dbReference type="GeneID" id="74945390"/>
<proteinExistence type="predicted"/>
<dbReference type="RefSeq" id="WP_075053548.1">
    <property type="nucleotide sequence ID" value="NZ_CP007536.1"/>
</dbReference>
<dbReference type="SUPFAM" id="SSF56024">
    <property type="entry name" value="Phospholipase D/nuclease"/>
    <property type="match status" value="1"/>
</dbReference>
<dbReference type="Gene3D" id="3.30.870.10">
    <property type="entry name" value="Endonuclease Chain A"/>
    <property type="match status" value="1"/>
</dbReference>
<dbReference type="OrthoDB" id="260239at2157"/>
<dbReference type="Proteomes" id="UP000027093">
    <property type="component" value="Chromosome"/>
</dbReference>
<reference evidence="2 3" key="1">
    <citation type="journal article" date="2014" name="Int. J. Syst. Evol. Microbiol.">
        <title>Nitrososphaera viennensis gen. nov., sp. nov., an aerobic and mesophilic, ammonia-oxidizing archaeon from soil and a member of the archaeal phylum Thaumarchaeota.</title>
        <authorList>
            <person name="Stieglmeier M."/>
            <person name="Klingl A."/>
            <person name="Alves R.J."/>
            <person name="Rittmann S.K."/>
            <person name="Melcher M."/>
            <person name="Leisch N."/>
            <person name="Schleper C."/>
        </authorList>
    </citation>
    <scope>NUCLEOTIDE SEQUENCE [LARGE SCALE GENOMIC DNA]</scope>
    <source>
        <strain evidence="2">EN76</strain>
    </source>
</reference>
<keyword evidence="3" id="KW-1185">Reference proteome</keyword>
<evidence type="ECO:0000313" key="3">
    <source>
        <dbReference type="Proteomes" id="UP000027093"/>
    </source>
</evidence>
<evidence type="ECO:0000313" key="2">
    <source>
        <dbReference type="EMBL" id="AIC14311.1"/>
    </source>
</evidence>
<protein>
    <recommendedName>
        <fullName evidence="1">Phospholipase D-like domain-containing protein</fullName>
    </recommendedName>
</protein>
<dbReference type="Pfam" id="PF13091">
    <property type="entry name" value="PLDc_2"/>
    <property type="match status" value="1"/>
</dbReference>
<sequence length="286" mass="32174">MEPQQVFDLVRRSNGKTLSQLLTSVIPADRSLVELQLMMLARDGVIELNRKGGDDYSVKVKNLPRVGSVIEKRKVAPILDHRADIVATLPTSLHRGSKELGQGVATTDKVFRSLLRGANRYVKLCLPFPEEAVASYFADEITNLARSGIPMRIITREVFTEKNGTSYGNLVKALMRVYDIYRSCGDERKIEIRDFHIGLKSRGFNMLHYESVHAKIVLADGVQCYLGSGEWRINSLYNNFELGVVLTGGIVSRVESLYDLVWQHAKPIKYEFLSNMHRKSGNTSQG</sequence>
<evidence type="ECO:0000259" key="1">
    <source>
        <dbReference type="Pfam" id="PF13091"/>
    </source>
</evidence>
<accession>A0A060HL41</accession>
<gene>
    <name evidence="2" type="ORF">NVIE_001290</name>
</gene>
<feature type="domain" description="Phospholipase D-like" evidence="1">
    <location>
        <begin position="113"/>
        <end position="249"/>
    </location>
</feature>
<organism evidence="2 3">
    <name type="scientific">Nitrososphaera viennensis EN76</name>
    <dbReference type="NCBI Taxonomy" id="926571"/>
    <lineage>
        <taxon>Archaea</taxon>
        <taxon>Nitrososphaerota</taxon>
        <taxon>Nitrososphaeria</taxon>
        <taxon>Nitrososphaerales</taxon>
        <taxon>Nitrososphaeraceae</taxon>
        <taxon>Nitrososphaera</taxon>
    </lineage>
</organism>
<dbReference type="AlphaFoldDB" id="A0A060HL41"/>
<dbReference type="InterPro" id="IPR025202">
    <property type="entry name" value="PLD-like_dom"/>
</dbReference>
<dbReference type="KEGG" id="nvn:NVIE_001290"/>
<dbReference type="STRING" id="926571.NVIE_001290"/>
<name>A0A060HL41_9ARCH</name>
<dbReference type="EMBL" id="CP007536">
    <property type="protein sequence ID" value="AIC14311.1"/>
    <property type="molecule type" value="Genomic_DNA"/>
</dbReference>